<keyword evidence="3" id="KW-1185">Reference proteome</keyword>
<name>A0AAV6NKJ2_9ROSI</name>
<dbReference type="Proteomes" id="UP000685013">
    <property type="component" value="Chromosome 5"/>
</dbReference>
<feature type="non-terminal residue" evidence="2">
    <location>
        <position position="1"/>
    </location>
</feature>
<reference evidence="2 3" key="1">
    <citation type="journal article" date="2021" name="Hortic Res">
        <title>The domestication of Cucurbita argyrosperma as revealed by the genome of its wild relative.</title>
        <authorList>
            <person name="Barrera-Redondo J."/>
            <person name="Sanchez-de la Vega G."/>
            <person name="Aguirre-Liguori J.A."/>
            <person name="Castellanos-Morales G."/>
            <person name="Gutierrez-Guerrero Y.T."/>
            <person name="Aguirre-Dugua X."/>
            <person name="Aguirre-Planter E."/>
            <person name="Tenaillon M.I."/>
            <person name="Lira-Saade R."/>
            <person name="Eguiarte L.E."/>
        </authorList>
    </citation>
    <scope>NUCLEOTIDE SEQUENCE [LARGE SCALE GENOMIC DNA]</scope>
    <source>
        <strain evidence="2">JBR-2021</strain>
    </source>
</reference>
<evidence type="ECO:0000313" key="3">
    <source>
        <dbReference type="Proteomes" id="UP000685013"/>
    </source>
</evidence>
<comment type="caution">
    <text evidence="2">The sequence shown here is derived from an EMBL/GenBank/DDBJ whole genome shotgun (WGS) entry which is preliminary data.</text>
</comment>
<sequence>MAKVLLLLIFQRHPWVGLGPLNQFRTFRWNLTASAARPNPQGSFRYGSINITRTIKLVNSFGNVDGKLRYAINGVSHVETETPLKSLRNTSRSLRRCSTSSQGNGLQKKRTNYNLLDAVSRHTIQVFPKSWGGHSSDIRQLWNVELEV</sequence>
<feature type="signal peptide" evidence="1">
    <location>
        <begin position="1"/>
        <end position="17"/>
    </location>
</feature>
<dbReference type="EMBL" id="JAGKQH010000005">
    <property type="protein sequence ID" value="KAG6599441.1"/>
    <property type="molecule type" value="Genomic_DNA"/>
</dbReference>
<keyword evidence="1" id="KW-0732">Signal</keyword>
<evidence type="ECO:0000256" key="1">
    <source>
        <dbReference type="SAM" id="SignalP"/>
    </source>
</evidence>
<evidence type="ECO:0000313" key="2">
    <source>
        <dbReference type="EMBL" id="KAG6599441.1"/>
    </source>
</evidence>
<feature type="chain" id="PRO_5043944335" evidence="1">
    <location>
        <begin position="18"/>
        <end position="148"/>
    </location>
</feature>
<gene>
    <name evidence="2" type="primary">Bp10</name>
    <name evidence="2" type="ORF">SDJN03_09219</name>
</gene>
<protein>
    <submittedName>
        <fullName evidence="2">L-ascorbate oxidase-like protein</fullName>
    </submittedName>
</protein>
<dbReference type="AlphaFoldDB" id="A0AAV6NKJ2"/>
<accession>A0AAV6NKJ2</accession>
<proteinExistence type="predicted"/>
<organism evidence="2 3">
    <name type="scientific">Cucurbita argyrosperma subsp. sororia</name>
    <dbReference type="NCBI Taxonomy" id="37648"/>
    <lineage>
        <taxon>Eukaryota</taxon>
        <taxon>Viridiplantae</taxon>
        <taxon>Streptophyta</taxon>
        <taxon>Embryophyta</taxon>
        <taxon>Tracheophyta</taxon>
        <taxon>Spermatophyta</taxon>
        <taxon>Magnoliopsida</taxon>
        <taxon>eudicotyledons</taxon>
        <taxon>Gunneridae</taxon>
        <taxon>Pentapetalae</taxon>
        <taxon>rosids</taxon>
        <taxon>fabids</taxon>
        <taxon>Cucurbitales</taxon>
        <taxon>Cucurbitaceae</taxon>
        <taxon>Cucurbiteae</taxon>
        <taxon>Cucurbita</taxon>
    </lineage>
</organism>